<dbReference type="Gene3D" id="3.40.50.12780">
    <property type="entry name" value="N-terminal domain of ligase-like"/>
    <property type="match status" value="1"/>
</dbReference>
<organism evidence="2 3">
    <name type="scientific">Petropleomorpha daqingensis</name>
    <dbReference type="NCBI Taxonomy" id="2026353"/>
    <lineage>
        <taxon>Bacteria</taxon>
        <taxon>Bacillati</taxon>
        <taxon>Actinomycetota</taxon>
        <taxon>Actinomycetes</taxon>
        <taxon>Geodermatophilales</taxon>
        <taxon>Geodermatophilaceae</taxon>
        <taxon>Petropleomorpha</taxon>
    </lineage>
</organism>
<dbReference type="EC" id="6.2.1.34" evidence="2"/>
<dbReference type="RefSeq" id="WP_179719138.1">
    <property type="nucleotide sequence ID" value="NZ_JACBZT010000001.1"/>
</dbReference>
<sequence>MSTPTTERPVPFAVPRIEAEQRPGGRLVIRSTEPLGEHPVSVVHAFRAHADAHPDRLLVAERGPDGEWASSTWGEVRAQADRVAQGLLDRRLTGRPVMILSGNSRLHLVATLGALTVGVPVVPVSVAYSLQSTDHAKLRAMADLVEPAVVVAEDATFAAAVAAVAEGREVLSRDGVLNLETFGADPTGEVDRRCAALERTDIAKILFTSGSTGSPKGVVNTHGMLAANQQQMRQVWPFLDDEPPVLLDWLPWSHTFGGNHDLNMVLTFGGSLWIDDGRPAPPLIGRTARNLPDVRPTLYFNVPAGWASLLPLLEDDAELARAFLDRLRLGFFAAAALPQQLWDRLESLNARHGGRMRMTTSWGLTETAPAATSAHYPITRSDVLGVPLPGVEIALVPVGEKTEIRVKGPNVTRGYHRAPELTAAAFDADGFFRTGDAVALADPDDVAAGLVFRGRIAEDFKLATGTFVSVGTLRPRLLSASAGLLSDAVPCGADGDCVTAMVWLAPAHAGRVDADGVPEQSLRAELTATMQRLADEGGGSSQHVERLLVLTEPPQLDAGEITDKGYVNQAAVRDRRADLAAQLSADPLPRRVVRRVVG</sequence>
<accession>A0A853CJJ9</accession>
<evidence type="ECO:0000313" key="3">
    <source>
        <dbReference type="Proteomes" id="UP000541969"/>
    </source>
</evidence>
<dbReference type="InterPro" id="IPR000873">
    <property type="entry name" value="AMP-dep_synth/lig_dom"/>
</dbReference>
<evidence type="ECO:0000313" key="2">
    <source>
        <dbReference type="EMBL" id="NYJ07351.1"/>
    </source>
</evidence>
<dbReference type="InterPro" id="IPR042099">
    <property type="entry name" value="ANL_N_sf"/>
</dbReference>
<dbReference type="PROSITE" id="PS00455">
    <property type="entry name" value="AMP_BINDING"/>
    <property type="match status" value="1"/>
</dbReference>
<dbReference type="Proteomes" id="UP000541969">
    <property type="component" value="Unassembled WGS sequence"/>
</dbReference>
<dbReference type="Pfam" id="PF00501">
    <property type="entry name" value="AMP-binding"/>
    <property type="match status" value="1"/>
</dbReference>
<dbReference type="GO" id="GO:0050563">
    <property type="term" value="F:trans-feruloyl-CoA synthase activity"/>
    <property type="evidence" value="ECO:0007669"/>
    <property type="project" value="UniProtKB-EC"/>
</dbReference>
<reference evidence="2 3" key="1">
    <citation type="submission" date="2020-07" db="EMBL/GenBank/DDBJ databases">
        <title>Sequencing the genomes of 1000 actinobacteria strains.</title>
        <authorList>
            <person name="Klenk H.-P."/>
        </authorList>
    </citation>
    <scope>NUCLEOTIDE SEQUENCE [LARGE SCALE GENOMIC DNA]</scope>
    <source>
        <strain evidence="2 3">DSM 104001</strain>
    </source>
</reference>
<comment type="caution">
    <text evidence="2">The sequence shown here is derived from an EMBL/GenBank/DDBJ whole genome shotgun (WGS) entry which is preliminary data.</text>
</comment>
<proteinExistence type="predicted"/>
<evidence type="ECO:0000259" key="1">
    <source>
        <dbReference type="Pfam" id="PF00501"/>
    </source>
</evidence>
<name>A0A853CJJ9_9ACTN</name>
<keyword evidence="3" id="KW-1185">Reference proteome</keyword>
<protein>
    <submittedName>
        <fullName evidence="2">Feruloyl-CoA synthase</fullName>
        <ecNumber evidence="2">6.2.1.34</ecNumber>
    </submittedName>
</protein>
<dbReference type="PANTHER" id="PTHR24096">
    <property type="entry name" value="LONG-CHAIN-FATTY-ACID--COA LIGASE"/>
    <property type="match status" value="1"/>
</dbReference>
<feature type="domain" description="AMP-dependent synthetase/ligase" evidence="1">
    <location>
        <begin position="46"/>
        <end position="416"/>
    </location>
</feature>
<dbReference type="PANTHER" id="PTHR24096:SF420">
    <property type="entry name" value="LONG-CHAIN-FATTY-ACID--COA LIGASE-RELATED"/>
    <property type="match status" value="1"/>
</dbReference>
<dbReference type="EMBL" id="JACBZT010000001">
    <property type="protein sequence ID" value="NYJ07351.1"/>
    <property type="molecule type" value="Genomic_DNA"/>
</dbReference>
<dbReference type="InterPro" id="IPR020845">
    <property type="entry name" value="AMP-binding_CS"/>
</dbReference>
<gene>
    <name evidence="2" type="ORF">GGQ55_003629</name>
</gene>
<dbReference type="SUPFAM" id="SSF56801">
    <property type="entry name" value="Acetyl-CoA synthetase-like"/>
    <property type="match status" value="1"/>
</dbReference>
<dbReference type="AlphaFoldDB" id="A0A853CJJ9"/>
<keyword evidence="2" id="KW-0436">Ligase</keyword>